<keyword evidence="13" id="KW-1185">Reference proteome</keyword>
<dbReference type="InterPro" id="IPR042089">
    <property type="entry name" value="Peptidase_M13_dom_2"/>
</dbReference>
<gene>
    <name evidence="12" type="ORF">HPB52_019212</name>
</gene>
<evidence type="ECO:0000256" key="8">
    <source>
        <dbReference type="SAM" id="MobiDB-lite"/>
    </source>
</evidence>
<dbReference type="EMBL" id="JABSTV010001249">
    <property type="protein sequence ID" value="KAH7963012.1"/>
    <property type="molecule type" value="Genomic_DNA"/>
</dbReference>
<dbReference type="InterPro" id="IPR024079">
    <property type="entry name" value="MetalloPept_cat_dom_sf"/>
</dbReference>
<dbReference type="InterPro" id="IPR018497">
    <property type="entry name" value="Peptidase_M13_C"/>
</dbReference>
<dbReference type="Pfam" id="PF05649">
    <property type="entry name" value="Peptidase_M13_N"/>
    <property type="match status" value="1"/>
</dbReference>
<comment type="cofactor">
    <cofactor evidence="1">
        <name>Zn(2+)</name>
        <dbReference type="ChEBI" id="CHEBI:29105"/>
    </cofactor>
</comment>
<feature type="compositionally biased region" description="Basic and acidic residues" evidence="8">
    <location>
        <begin position="95"/>
        <end position="105"/>
    </location>
</feature>
<reference evidence="12" key="2">
    <citation type="submission" date="2021-09" db="EMBL/GenBank/DDBJ databases">
        <authorList>
            <person name="Jia N."/>
            <person name="Wang J."/>
            <person name="Shi W."/>
            <person name="Du L."/>
            <person name="Sun Y."/>
            <person name="Zhan W."/>
            <person name="Jiang J."/>
            <person name="Wang Q."/>
            <person name="Zhang B."/>
            <person name="Ji P."/>
            <person name="Sakyi L.B."/>
            <person name="Cui X."/>
            <person name="Yuan T."/>
            <person name="Jiang B."/>
            <person name="Yang W."/>
            <person name="Lam T.T.-Y."/>
            <person name="Chang Q."/>
            <person name="Ding S."/>
            <person name="Wang X."/>
            <person name="Zhu J."/>
            <person name="Ruan X."/>
            <person name="Zhao L."/>
            <person name="Wei J."/>
            <person name="Que T."/>
            <person name="Du C."/>
            <person name="Cheng J."/>
            <person name="Dai P."/>
            <person name="Han X."/>
            <person name="Huang E."/>
            <person name="Gao Y."/>
            <person name="Liu J."/>
            <person name="Shao H."/>
            <person name="Ye R."/>
            <person name="Li L."/>
            <person name="Wei W."/>
            <person name="Wang X."/>
            <person name="Wang C."/>
            <person name="Huo Q."/>
            <person name="Li W."/>
            <person name="Guo W."/>
            <person name="Chen H."/>
            <person name="Chen S."/>
            <person name="Zhou L."/>
            <person name="Zhou L."/>
            <person name="Ni X."/>
            <person name="Tian J."/>
            <person name="Zhou Y."/>
            <person name="Sheng Y."/>
            <person name="Liu T."/>
            <person name="Pan Y."/>
            <person name="Xia L."/>
            <person name="Li J."/>
            <person name="Zhao F."/>
            <person name="Cao W."/>
        </authorList>
    </citation>
    <scope>NUCLEOTIDE SEQUENCE</scope>
    <source>
        <strain evidence="12">Rsan-2018</strain>
        <tissue evidence="12">Larvae</tissue>
    </source>
</reference>
<dbReference type="VEuPathDB" id="VectorBase:RSAN_042862"/>
<evidence type="ECO:0000256" key="3">
    <source>
        <dbReference type="ARBA" id="ARBA00022670"/>
    </source>
</evidence>
<evidence type="ECO:0000256" key="2">
    <source>
        <dbReference type="ARBA" id="ARBA00007357"/>
    </source>
</evidence>
<dbReference type="OrthoDB" id="6503684at2759"/>
<dbReference type="Gene3D" id="1.10.1380.10">
    <property type="entry name" value="Neutral endopeptidase , domain2"/>
    <property type="match status" value="1"/>
</dbReference>
<keyword evidence="3" id="KW-0645">Protease</keyword>
<dbReference type="GO" id="GO:0046872">
    <property type="term" value="F:metal ion binding"/>
    <property type="evidence" value="ECO:0007669"/>
    <property type="project" value="UniProtKB-KW"/>
</dbReference>
<reference evidence="12" key="1">
    <citation type="journal article" date="2020" name="Cell">
        <title>Large-Scale Comparative Analyses of Tick Genomes Elucidate Their Genetic Diversity and Vector Capacities.</title>
        <authorList>
            <consortium name="Tick Genome and Microbiome Consortium (TIGMIC)"/>
            <person name="Jia N."/>
            <person name="Wang J."/>
            <person name="Shi W."/>
            <person name="Du L."/>
            <person name="Sun Y."/>
            <person name="Zhan W."/>
            <person name="Jiang J.F."/>
            <person name="Wang Q."/>
            <person name="Zhang B."/>
            <person name="Ji P."/>
            <person name="Bell-Sakyi L."/>
            <person name="Cui X.M."/>
            <person name="Yuan T.T."/>
            <person name="Jiang B.G."/>
            <person name="Yang W.F."/>
            <person name="Lam T.T."/>
            <person name="Chang Q.C."/>
            <person name="Ding S.J."/>
            <person name="Wang X.J."/>
            <person name="Zhu J.G."/>
            <person name="Ruan X.D."/>
            <person name="Zhao L."/>
            <person name="Wei J.T."/>
            <person name="Ye R.Z."/>
            <person name="Que T.C."/>
            <person name="Du C.H."/>
            <person name="Zhou Y.H."/>
            <person name="Cheng J.X."/>
            <person name="Dai P.F."/>
            <person name="Guo W.B."/>
            <person name="Han X.H."/>
            <person name="Huang E.J."/>
            <person name="Li L.F."/>
            <person name="Wei W."/>
            <person name="Gao Y.C."/>
            <person name="Liu J.Z."/>
            <person name="Shao H.Z."/>
            <person name="Wang X."/>
            <person name="Wang C.C."/>
            <person name="Yang T.C."/>
            <person name="Huo Q.B."/>
            <person name="Li W."/>
            <person name="Chen H.Y."/>
            <person name="Chen S.E."/>
            <person name="Zhou L.G."/>
            <person name="Ni X.B."/>
            <person name="Tian J.H."/>
            <person name="Sheng Y."/>
            <person name="Liu T."/>
            <person name="Pan Y.S."/>
            <person name="Xia L.Y."/>
            <person name="Li J."/>
            <person name="Zhao F."/>
            <person name="Cao W.C."/>
        </authorList>
    </citation>
    <scope>NUCLEOTIDE SEQUENCE</scope>
    <source>
        <strain evidence="12">Rsan-2018</strain>
    </source>
</reference>
<proteinExistence type="inferred from homology"/>
<dbReference type="Proteomes" id="UP000821837">
    <property type="component" value="Chromosome 3"/>
</dbReference>
<organism evidence="12 13">
    <name type="scientific">Rhipicephalus sanguineus</name>
    <name type="common">Brown dog tick</name>
    <name type="synonym">Ixodes sanguineus</name>
    <dbReference type="NCBI Taxonomy" id="34632"/>
    <lineage>
        <taxon>Eukaryota</taxon>
        <taxon>Metazoa</taxon>
        <taxon>Ecdysozoa</taxon>
        <taxon>Arthropoda</taxon>
        <taxon>Chelicerata</taxon>
        <taxon>Arachnida</taxon>
        <taxon>Acari</taxon>
        <taxon>Parasitiformes</taxon>
        <taxon>Ixodida</taxon>
        <taxon>Ixodoidea</taxon>
        <taxon>Ixodidae</taxon>
        <taxon>Rhipicephalinae</taxon>
        <taxon>Rhipicephalus</taxon>
        <taxon>Rhipicephalus</taxon>
    </lineage>
</organism>
<feature type="compositionally biased region" description="Basic residues" evidence="8">
    <location>
        <begin position="29"/>
        <end position="46"/>
    </location>
</feature>
<feature type="region of interest" description="Disordered" evidence="8">
    <location>
        <begin position="1"/>
        <end position="157"/>
    </location>
</feature>
<dbReference type="InterPro" id="IPR008753">
    <property type="entry name" value="Peptidase_M13_N"/>
</dbReference>
<keyword evidence="6" id="KW-0862">Zinc</keyword>
<keyword evidence="7" id="KW-0482">Metalloprotease</keyword>
<feature type="compositionally biased region" description="Polar residues" evidence="8">
    <location>
        <begin position="118"/>
        <end position="142"/>
    </location>
</feature>
<keyword evidence="9" id="KW-1133">Transmembrane helix</keyword>
<dbReference type="VEuPathDB" id="VectorBase:RSAN_026310"/>
<evidence type="ECO:0000256" key="1">
    <source>
        <dbReference type="ARBA" id="ARBA00001947"/>
    </source>
</evidence>
<evidence type="ECO:0000256" key="7">
    <source>
        <dbReference type="ARBA" id="ARBA00023049"/>
    </source>
</evidence>
<evidence type="ECO:0000313" key="12">
    <source>
        <dbReference type="EMBL" id="KAH7963012.1"/>
    </source>
</evidence>
<keyword evidence="5" id="KW-0378">Hydrolase</keyword>
<dbReference type="GO" id="GO:0004222">
    <property type="term" value="F:metalloendopeptidase activity"/>
    <property type="evidence" value="ECO:0007669"/>
    <property type="project" value="InterPro"/>
</dbReference>
<sequence>MSEAQDKVSTTNNEDVVIDSGVDSVINSRYKRGRRDSKSRSRKKLRKGADSTSVGQSQRDEADTTLSKASSKASDAASCKSAESQRLTSPGFSSKMDKASEKPSDDTSSTGPAVMVGYTQSKGKPEVTPTQNSATEPATNPARQEAAGTASELPDLQRGRSDQAVATLEGFVAAQQRPEATKEETPAAISVRPTSCDEHANSAAELKAVAKVDLQQSPQFDKVDHLVASLSGTHSQQRTQPLDCKPCVLCFASFIILLSLVFIVISLYRTNKSESIVCETDDCRLHAALITAEMDTALDPCNDFSARVCSAWEHRQSLIAQEVIGLHPSAHADAVAEWLMKLKDTIDAGMQRVPAGDRARAMYDTCVNRNDGSEIGLLRKFMAELGILWPDPSATGVSPLGVLINLAYNYHTPLWFSIRLVSTKSVRVVVIGPGQYMMPASRRHDRLTAVGGYEKYWHAYYESFSGASRKDSKPSDAANAQVRPSERMQSFVLAALSNATIKEARQNVFRSRFKVEQFDELTKKVPASEWLSELNRHLKPSKSLTRADEVFANGIDIGSAIRTIFGRYARSEILEQIGWLFADIYGPLVDDKLLSLKFGENYAAAARIALCATEVEKAFQPLVAALYVVARFSTETRRAVMEKLHAVVDMARLMTADALWMDNYTKALLRIKIHNASRDLWPPLIMLSQTGLSAAYAEFPSKWTSFVDTWIKVIKLSADLKHRNFGYNNLPSLLVGYQLPLFDYDYISNNVLTSVAALTSPFYYANGTKSMFYAGLGFFFAKELIRAIDDTGVTIDLTGREADVGHKTGDLSGNVSDLWLTATAIASSHNRSACLMPKHASVFPEVPALQISYAAYKTALGDREGNLRVAHQYTEDQMFFLTVCYLMCSLPGKVEPPMGDCNKAVSSFPAFGAAFGCADDAPMSASSRRCLYF</sequence>
<dbReference type="GO" id="GO:0016485">
    <property type="term" value="P:protein processing"/>
    <property type="evidence" value="ECO:0007669"/>
    <property type="project" value="TreeGrafter"/>
</dbReference>
<evidence type="ECO:0000256" key="6">
    <source>
        <dbReference type="ARBA" id="ARBA00022833"/>
    </source>
</evidence>
<keyword evidence="4" id="KW-0479">Metal-binding</keyword>
<feature type="domain" description="Peptidase M13 C-terminal" evidence="10">
    <location>
        <begin position="748"/>
        <end position="928"/>
    </location>
</feature>
<name>A0A9D4T1L3_RHISA</name>
<comment type="caution">
    <text evidence="12">The sequence shown here is derived from an EMBL/GenBank/DDBJ whole genome shotgun (WGS) entry which is preliminary data.</text>
</comment>
<dbReference type="PANTHER" id="PTHR11733:SF241">
    <property type="entry name" value="GH26575P-RELATED"/>
    <property type="match status" value="1"/>
</dbReference>
<dbReference type="PROSITE" id="PS51885">
    <property type="entry name" value="NEPRILYSIN"/>
    <property type="match status" value="1"/>
</dbReference>
<dbReference type="SUPFAM" id="SSF55486">
    <property type="entry name" value="Metalloproteases ('zincins'), catalytic domain"/>
    <property type="match status" value="1"/>
</dbReference>
<dbReference type="PANTHER" id="PTHR11733">
    <property type="entry name" value="ZINC METALLOPROTEASE FAMILY M13 NEPRILYSIN-RELATED"/>
    <property type="match status" value="1"/>
</dbReference>
<dbReference type="Pfam" id="PF01431">
    <property type="entry name" value="Peptidase_M13"/>
    <property type="match status" value="1"/>
</dbReference>
<keyword evidence="9" id="KW-0812">Transmembrane</keyword>
<protein>
    <submittedName>
        <fullName evidence="12">Uncharacterized protein</fullName>
    </submittedName>
</protein>
<accession>A0A9D4T1L3</accession>
<evidence type="ECO:0000259" key="11">
    <source>
        <dbReference type="Pfam" id="PF05649"/>
    </source>
</evidence>
<evidence type="ECO:0000256" key="4">
    <source>
        <dbReference type="ARBA" id="ARBA00022723"/>
    </source>
</evidence>
<evidence type="ECO:0000256" key="5">
    <source>
        <dbReference type="ARBA" id="ARBA00022801"/>
    </source>
</evidence>
<feature type="transmembrane region" description="Helical" evidence="9">
    <location>
        <begin position="247"/>
        <end position="268"/>
    </location>
</feature>
<feature type="compositionally biased region" description="Low complexity" evidence="8">
    <location>
        <begin position="18"/>
        <end position="28"/>
    </location>
</feature>
<feature type="compositionally biased region" description="Low complexity" evidence="8">
    <location>
        <begin position="67"/>
        <end position="84"/>
    </location>
</feature>
<feature type="domain" description="Peptidase M13 N-terminal" evidence="11">
    <location>
        <begin position="300"/>
        <end position="675"/>
    </location>
</feature>
<evidence type="ECO:0000313" key="13">
    <source>
        <dbReference type="Proteomes" id="UP000821837"/>
    </source>
</evidence>
<keyword evidence="9" id="KW-0472">Membrane</keyword>
<dbReference type="Gene3D" id="3.40.390.10">
    <property type="entry name" value="Collagenase (Catalytic Domain)"/>
    <property type="match status" value="1"/>
</dbReference>
<dbReference type="InterPro" id="IPR000718">
    <property type="entry name" value="Peptidase_M13"/>
</dbReference>
<dbReference type="GO" id="GO:0005886">
    <property type="term" value="C:plasma membrane"/>
    <property type="evidence" value="ECO:0007669"/>
    <property type="project" value="TreeGrafter"/>
</dbReference>
<comment type="similarity">
    <text evidence="2">Belongs to the peptidase M13 family.</text>
</comment>
<dbReference type="AlphaFoldDB" id="A0A9D4T1L3"/>
<evidence type="ECO:0000259" key="10">
    <source>
        <dbReference type="Pfam" id="PF01431"/>
    </source>
</evidence>
<evidence type="ECO:0000256" key="9">
    <source>
        <dbReference type="SAM" id="Phobius"/>
    </source>
</evidence>